<comment type="similarity">
    <text evidence="1">Belongs to the NodU/CmcH family.</text>
</comment>
<dbReference type="InterPro" id="IPR003696">
    <property type="entry name" value="Carbtransf_dom"/>
</dbReference>
<organism evidence="4 5">
    <name type="scientific">Streptosporangium canum</name>
    <dbReference type="NCBI Taxonomy" id="324952"/>
    <lineage>
        <taxon>Bacteria</taxon>
        <taxon>Bacillati</taxon>
        <taxon>Actinomycetota</taxon>
        <taxon>Actinomycetes</taxon>
        <taxon>Streptosporangiales</taxon>
        <taxon>Streptosporangiaceae</taxon>
        <taxon>Streptosporangium</taxon>
    </lineage>
</organism>
<dbReference type="EMBL" id="FOQY01000072">
    <property type="protein sequence ID" value="SFL20848.1"/>
    <property type="molecule type" value="Genomic_DNA"/>
</dbReference>
<dbReference type="Pfam" id="PF16861">
    <property type="entry name" value="Carbam_trans_C"/>
    <property type="match status" value="1"/>
</dbReference>
<dbReference type="Gene3D" id="3.90.870.20">
    <property type="entry name" value="Carbamoyltransferase, C-terminal domain"/>
    <property type="match status" value="1"/>
</dbReference>
<dbReference type="InterPro" id="IPR043129">
    <property type="entry name" value="ATPase_NBD"/>
</dbReference>
<evidence type="ECO:0000256" key="1">
    <source>
        <dbReference type="ARBA" id="ARBA00006129"/>
    </source>
</evidence>
<dbReference type="RefSeq" id="WP_093892330.1">
    <property type="nucleotide sequence ID" value="NZ_FOQY01000072.1"/>
</dbReference>
<dbReference type="PANTHER" id="PTHR34847:SF1">
    <property type="entry name" value="NODULATION PROTEIN U"/>
    <property type="match status" value="1"/>
</dbReference>
<evidence type="ECO:0000313" key="4">
    <source>
        <dbReference type="EMBL" id="SFL20848.1"/>
    </source>
</evidence>
<gene>
    <name evidence="4" type="ORF">SAMN05216275_1722</name>
</gene>
<name>A0A1I4FSL7_9ACTN</name>
<keyword evidence="5" id="KW-1185">Reference proteome</keyword>
<dbReference type="PANTHER" id="PTHR34847">
    <property type="entry name" value="NODULATION PROTEIN U"/>
    <property type="match status" value="1"/>
</dbReference>
<dbReference type="InterPro" id="IPR051338">
    <property type="entry name" value="NodU/CmcH_Carbamoyltrnsfr"/>
</dbReference>
<dbReference type="Proteomes" id="UP000199111">
    <property type="component" value="Unassembled WGS sequence"/>
</dbReference>
<accession>A0A1I4FSL7</accession>
<reference evidence="5" key="1">
    <citation type="submission" date="2016-10" db="EMBL/GenBank/DDBJ databases">
        <authorList>
            <person name="Varghese N."/>
            <person name="Submissions S."/>
        </authorList>
    </citation>
    <scope>NUCLEOTIDE SEQUENCE [LARGE SCALE GENOMIC DNA]</scope>
    <source>
        <strain evidence="5">CGMCC 4.2126</strain>
    </source>
</reference>
<dbReference type="CDD" id="cd24098">
    <property type="entry name" value="ASKHA_NBD_TobZ_N"/>
    <property type="match status" value="1"/>
</dbReference>
<keyword evidence="4" id="KW-0808">Transferase</keyword>
<dbReference type="GeneID" id="96303859"/>
<dbReference type="Gene3D" id="3.30.420.40">
    <property type="match status" value="2"/>
</dbReference>
<dbReference type="InterPro" id="IPR031730">
    <property type="entry name" value="Carbam_trans_C"/>
</dbReference>
<dbReference type="AlphaFoldDB" id="A0A1I4FSL7"/>
<dbReference type="SUPFAM" id="SSF53067">
    <property type="entry name" value="Actin-like ATPase domain"/>
    <property type="match status" value="1"/>
</dbReference>
<evidence type="ECO:0000313" key="5">
    <source>
        <dbReference type="Proteomes" id="UP000199111"/>
    </source>
</evidence>
<feature type="domain" description="Carbamoyltransferase" evidence="2">
    <location>
        <begin position="92"/>
        <end position="308"/>
    </location>
</feature>
<dbReference type="GO" id="GO:0016740">
    <property type="term" value="F:transferase activity"/>
    <property type="evidence" value="ECO:0007669"/>
    <property type="project" value="UniProtKB-KW"/>
</dbReference>
<evidence type="ECO:0000259" key="2">
    <source>
        <dbReference type="Pfam" id="PF02543"/>
    </source>
</evidence>
<sequence>MSGKTPCAVGINLGHDGGAALVTPEAMIAIGEERLNRTRYSPGWQAALLYCLRTAELRLADVDLVVVSNFGRAPATPADTGLLHLGVEEGRIHVLDHHLSHAYTAYCLGPYDVATVLVADGAGNNTDTETFYLAGPGGIERIGGNDPSRGRHGGIGATYEAFTEYLGWYAQEAGKTMALASYGDPSAYLAPLFDVHDTRVYGRLEATHARGVAALAAATGFDFGAAGSRGDDPRGIDAAAYLQAQVEQVLCTLVQAITSVTGVSDVCMAGGVALNCVANDKIRRLPGVSGLFVPPPASDRGQALGCALYGLHQLTGELPRRPMVMDSFGRSYTDEEIELALHRDPRSGLVERRFAPFIWRRESDIAVCAAQMLADGRLIGWFQGGSELGPRALGNRSILADPRSTASRDALNDRIKHREAFRPFAPAVREAAAAHWFDLDSPSPFMLLAPTVLDGAKERIPGVVHVDGTARVQTVDPAVSPRFAALIEHFGTLTGVPVVLNTSFNDREPIVETPADALATFQASDLDALCLGDYLVEKT</sequence>
<evidence type="ECO:0000259" key="3">
    <source>
        <dbReference type="Pfam" id="PF16861"/>
    </source>
</evidence>
<protein>
    <submittedName>
        <fullName evidence="4">Carbamoyltransferase</fullName>
    </submittedName>
</protein>
<dbReference type="InterPro" id="IPR038152">
    <property type="entry name" value="Carbam_trans_C_sf"/>
</dbReference>
<feature type="domain" description="Carbamoyltransferase C-terminal" evidence="3">
    <location>
        <begin position="370"/>
        <end position="538"/>
    </location>
</feature>
<proteinExistence type="inferred from homology"/>
<dbReference type="Pfam" id="PF02543">
    <property type="entry name" value="Carbam_trans_N"/>
    <property type="match status" value="1"/>
</dbReference>